<evidence type="ECO:0000313" key="3">
    <source>
        <dbReference type="Proteomes" id="UP000638648"/>
    </source>
</evidence>
<name>A0A927R9X1_9ACTN</name>
<organism evidence="2 3">
    <name type="scientific">Actinopolymorpha pittospori</name>
    <dbReference type="NCBI Taxonomy" id="648752"/>
    <lineage>
        <taxon>Bacteria</taxon>
        <taxon>Bacillati</taxon>
        <taxon>Actinomycetota</taxon>
        <taxon>Actinomycetes</taxon>
        <taxon>Propionibacteriales</taxon>
        <taxon>Actinopolymorphaceae</taxon>
        <taxon>Actinopolymorpha</taxon>
    </lineage>
</organism>
<feature type="compositionally biased region" description="Low complexity" evidence="1">
    <location>
        <begin position="1"/>
        <end position="17"/>
    </location>
</feature>
<evidence type="ECO:0000256" key="1">
    <source>
        <dbReference type="SAM" id="MobiDB-lite"/>
    </source>
</evidence>
<dbReference type="RefSeq" id="WP_192748953.1">
    <property type="nucleotide sequence ID" value="NZ_BAABJL010000169.1"/>
</dbReference>
<dbReference type="Proteomes" id="UP000638648">
    <property type="component" value="Unassembled WGS sequence"/>
</dbReference>
<accession>A0A927R9X1</accession>
<reference evidence="2" key="1">
    <citation type="submission" date="2020-10" db="EMBL/GenBank/DDBJ databases">
        <title>Sequencing the genomes of 1000 actinobacteria strains.</title>
        <authorList>
            <person name="Klenk H.-P."/>
        </authorList>
    </citation>
    <scope>NUCLEOTIDE SEQUENCE</scope>
    <source>
        <strain evidence="2">DSM 45354</strain>
    </source>
</reference>
<keyword evidence="3" id="KW-1185">Reference proteome</keyword>
<dbReference type="EMBL" id="JADBEM010000001">
    <property type="protein sequence ID" value="MBE1604410.1"/>
    <property type="molecule type" value="Genomic_DNA"/>
</dbReference>
<dbReference type="AlphaFoldDB" id="A0A927R9X1"/>
<comment type="caution">
    <text evidence="2">The sequence shown here is derived from an EMBL/GenBank/DDBJ whole genome shotgun (WGS) entry which is preliminary data.</text>
</comment>
<evidence type="ECO:0000313" key="2">
    <source>
        <dbReference type="EMBL" id="MBE1604410.1"/>
    </source>
</evidence>
<feature type="region of interest" description="Disordered" evidence="1">
    <location>
        <begin position="1"/>
        <end position="24"/>
    </location>
</feature>
<proteinExistence type="predicted"/>
<gene>
    <name evidence="2" type="ORF">HEB94_001258</name>
</gene>
<sequence>MQYTPGNGSSCGNGSSSVQLAEQVPTVEQFKTSAGDPIGHFADQF</sequence>
<protein>
    <submittedName>
        <fullName evidence="2">Uncharacterized protein</fullName>
    </submittedName>
</protein>